<comment type="caution">
    <text evidence="2">The sequence shown here is derived from an EMBL/GenBank/DDBJ whole genome shotgun (WGS) entry which is preliminary data.</text>
</comment>
<dbReference type="Pfam" id="PF16167">
    <property type="entry name" value="DUF4871"/>
    <property type="match status" value="1"/>
</dbReference>
<gene>
    <name evidence="2" type="ORF">GC096_07375</name>
</gene>
<reference evidence="2 3" key="1">
    <citation type="submission" date="2019-10" db="EMBL/GenBank/DDBJ databases">
        <title>Description of Paenibacillus humi sp. nov.</title>
        <authorList>
            <person name="Carlier A."/>
            <person name="Qi S."/>
        </authorList>
    </citation>
    <scope>NUCLEOTIDE SEQUENCE [LARGE SCALE GENOMIC DNA]</scope>
    <source>
        <strain evidence="2 3">LMG 31461</strain>
    </source>
</reference>
<dbReference type="Gene3D" id="2.60.40.3830">
    <property type="match status" value="2"/>
</dbReference>
<sequence length="307" mass="34686">MNDEKPAWAKRMADSPFADRHFTKQLANRVMHRAKEVGDSSRRRYKWGIVATLLLVIVIVFGFVGTPSSEVAIVQEQKAYYEQGRLIFYVAPEPNARAGEMNGYMFHFEDAMETFIGKTLTIQAVQLQTGRSETVASEKIKTPSPGYLGLDRYTTRFALPLEGMWRLDVKLDDQLFGHVTVNLGTPSWELSPMFQSGNYWMRGIAKQIGFIDAGFIAGRNQKYMWHFWGTDEELAGPFQVYAVKEGTHTFVEVFSSNLSSSANALGPANNGADRHLPTLMMLPEKGRWRLLPYVHGRLLPSIVVDVK</sequence>
<keyword evidence="1" id="KW-0472">Membrane</keyword>
<dbReference type="RefSeq" id="WP_171629594.1">
    <property type="nucleotide sequence ID" value="NZ_WHNY01000026.1"/>
</dbReference>
<evidence type="ECO:0000256" key="1">
    <source>
        <dbReference type="SAM" id="Phobius"/>
    </source>
</evidence>
<dbReference type="Proteomes" id="UP000653578">
    <property type="component" value="Unassembled WGS sequence"/>
</dbReference>
<organism evidence="2 3">
    <name type="scientific">Paenibacillus plantarum</name>
    <dbReference type="NCBI Taxonomy" id="2654975"/>
    <lineage>
        <taxon>Bacteria</taxon>
        <taxon>Bacillati</taxon>
        <taxon>Bacillota</taxon>
        <taxon>Bacilli</taxon>
        <taxon>Bacillales</taxon>
        <taxon>Paenibacillaceae</taxon>
        <taxon>Paenibacillus</taxon>
    </lineage>
</organism>
<keyword evidence="1" id="KW-1133">Transmembrane helix</keyword>
<keyword evidence="1" id="KW-0812">Transmembrane</keyword>
<keyword evidence="3" id="KW-1185">Reference proteome</keyword>
<name>A0ABX1X5Y0_9BACL</name>
<accession>A0ABX1X5Y0</accession>
<feature type="transmembrane region" description="Helical" evidence="1">
    <location>
        <begin position="45"/>
        <end position="65"/>
    </location>
</feature>
<dbReference type="InterPro" id="IPR032366">
    <property type="entry name" value="DUF4871"/>
</dbReference>
<evidence type="ECO:0000313" key="3">
    <source>
        <dbReference type="Proteomes" id="UP000653578"/>
    </source>
</evidence>
<evidence type="ECO:0000313" key="2">
    <source>
        <dbReference type="EMBL" id="NOU63843.1"/>
    </source>
</evidence>
<proteinExistence type="predicted"/>
<protein>
    <submittedName>
        <fullName evidence="2">DUF4871 domain-containing protein</fullName>
    </submittedName>
</protein>
<dbReference type="EMBL" id="WHNY01000026">
    <property type="protein sequence ID" value="NOU63843.1"/>
    <property type="molecule type" value="Genomic_DNA"/>
</dbReference>